<name>A0AAE1FGG7_PETCI</name>
<dbReference type="AlphaFoldDB" id="A0AAE1FGG7"/>
<reference evidence="2" key="1">
    <citation type="submission" date="2023-10" db="EMBL/GenBank/DDBJ databases">
        <title>Genome assemblies of two species of porcelain crab, Petrolisthes cinctipes and Petrolisthes manimaculis (Anomura: Porcellanidae).</title>
        <authorList>
            <person name="Angst P."/>
        </authorList>
    </citation>
    <scope>NUCLEOTIDE SEQUENCE</scope>
    <source>
        <strain evidence="2">PB745_01</strain>
        <tissue evidence="2">Gill</tissue>
    </source>
</reference>
<proteinExistence type="predicted"/>
<feature type="compositionally biased region" description="Pro residues" evidence="1">
    <location>
        <begin position="88"/>
        <end position="97"/>
    </location>
</feature>
<gene>
    <name evidence="2" type="ORF">Pcinc_021345</name>
</gene>
<evidence type="ECO:0000313" key="3">
    <source>
        <dbReference type="Proteomes" id="UP001286313"/>
    </source>
</evidence>
<accession>A0AAE1FGG7</accession>
<dbReference type="EMBL" id="JAWQEG010002201">
    <property type="protein sequence ID" value="KAK3873658.1"/>
    <property type="molecule type" value="Genomic_DNA"/>
</dbReference>
<sequence>MMSYPLNLPQKMSPPPIYPQWRSPQFTPKRDHPSVSLDSGFSESFGSSTQFTLSPPPSTNPSTSLHKPLHPPPPPSTNPSTSLHKPLHFPPQTPPLPSTSLHKGISVFITNTITNTVFTYNITTTNNTNTNTVT</sequence>
<keyword evidence="3" id="KW-1185">Reference proteome</keyword>
<comment type="caution">
    <text evidence="2">The sequence shown here is derived from an EMBL/GenBank/DDBJ whole genome shotgun (WGS) entry which is preliminary data.</text>
</comment>
<organism evidence="2 3">
    <name type="scientific">Petrolisthes cinctipes</name>
    <name type="common">Flat porcelain crab</name>
    <dbReference type="NCBI Taxonomy" id="88211"/>
    <lineage>
        <taxon>Eukaryota</taxon>
        <taxon>Metazoa</taxon>
        <taxon>Ecdysozoa</taxon>
        <taxon>Arthropoda</taxon>
        <taxon>Crustacea</taxon>
        <taxon>Multicrustacea</taxon>
        <taxon>Malacostraca</taxon>
        <taxon>Eumalacostraca</taxon>
        <taxon>Eucarida</taxon>
        <taxon>Decapoda</taxon>
        <taxon>Pleocyemata</taxon>
        <taxon>Anomura</taxon>
        <taxon>Galatheoidea</taxon>
        <taxon>Porcellanidae</taxon>
        <taxon>Petrolisthes</taxon>
    </lineage>
</organism>
<feature type="compositionally biased region" description="Polar residues" evidence="1">
    <location>
        <begin position="36"/>
        <end position="51"/>
    </location>
</feature>
<evidence type="ECO:0000256" key="1">
    <source>
        <dbReference type="SAM" id="MobiDB-lite"/>
    </source>
</evidence>
<dbReference type="Proteomes" id="UP001286313">
    <property type="component" value="Unassembled WGS sequence"/>
</dbReference>
<feature type="region of interest" description="Disordered" evidence="1">
    <location>
        <begin position="1"/>
        <end position="100"/>
    </location>
</feature>
<evidence type="ECO:0000313" key="2">
    <source>
        <dbReference type="EMBL" id="KAK3873658.1"/>
    </source>
</evidence>
<protein>
    <submittedName>
        <fullName evidence="2">Uncharacterized protein</fullName>
    </submittedName>
</protein>